<dbReference type="Pfam" id="PF00892">
    <property type="entry name" value="EamA"/>
    <property type="match status" value="2"/>
</dbReference>
<keyword evidence="1" id="KW-0812">Transmembrane</keyword>
<feature type="transmembrane region" description="Helical" evidence="1">
    <location>
        <begin position="79"/>
        <end position="100"/>
    </location>
</feature>
<proteinExistence type="predicted"/>
<dbReference type="SUPFAM" id="SSF103481">
    <property type="entry name" value="Multidrug resistance efflux transporter EmrE"/>
    <property type="match status" value="2"/>
</dbReference>
<feature type="domain" description="EamA" evidence="2">
    <location>
        <begin position="156"/>
        <end position="286"/>
    </location>
</feature>
<feature type="domain" description="EamA" evidence="2">
    <location>
        <begin position="13"/>
        <end position="147"/>
    </location>
</feature>
<dbReference type="InterPro" id="IPR000620">
    <property type="entry name" value="EamA_dom"/>
</dbReference>
<protein>
    <submittedName>
        <fullName evidence="3">DMT family transporter</fullName>
    </submittedName>
</protein>
<feature type="transmembrane region" description="Helical" evidence="1">
    <location>
        <begin position="242"/>
        <end position="264"/>
    </location>
</feature>
<feature type="transmembrane region" description="Helical" evidence="1">
    <location>
        <begin position="131"/>
        <end position="150"/>
    </location>
</feature>
<dbReference type="PANTHER" id="PTHR22911">
    <property type="entry name" value="ACYL-MALONYL CONDENSING ENZYME-RELATED"/>
    <property type="match status" value="1"/>
</dbReference>
<dbReference type="PANTHER" id="PTHR22911:SF103">
    <property type="entry name" value="BLR2811 PROTEIN"/>
    <property type="match status" value="1"/>
</dbReference>
<gene>
    <name evidence="3" type="ORF">OEZ49_20760</name>
</gene>
<keyword evidence="1" id="KW-1133">Transmembrane helix</keyword>
<keyword evidence="1" id="KW-0472">Membrane</keyword>
<accession>A0ABT2WWC9</accession>
<evidence type="ECO:0000259" key="2">
    <source>
        <dbReference type="Pfam" id="PF00892"/>
    </source>
</evidence>
<dbReference type="RefSeq" id="WP_263390073.1">
    <property type="nucleotide sequence ID" value="NZ_JAOVQN010000030.1"/>
</dbReference>
<feature type="transmembrane region" description="Helical" evidence="1">
    <location>
        <begin position="12"/>
        <end position="28"/>
    </location>
</feature>
<reference evidence="3 4" key="1">
    <citation type="submission" date="2022-10" db="EMBL/GenBank/DDBJ databases">
        <title>Ruegeria sp. nov., isolated from ocean surface water.</title>
        <authorList>
            <person name="He W."/>
            <person name="Wang L."/>
            <person name="Zhang D.-F."/>
        </authorList>
    </citation>
    <scope>NUCLEOTIDE SEQUENCE [LARGE SCALE GENOMIC DNA]</scope>
    <source>
        <strain evidence="3 4">WL0004</strain>
    </source>
</reference>
<comment type="caution">
    <text evidence="3">The sequence shown here is derived from an EMBL/GenBank/DDBJ whole genome shotgun (WGS) entry which is preliminary data.</text>
</comment>
<sequence length="297" mass="32293">MEALAGRQDRAGLGMVMMLAAWFMFACTDSSVKWLVLGGLGAFQLAFARYGVALILSVISMRHRAFRGTRLTPRQIRLLLLRAVLLVTSTISNFVALRYLSLTMTAAIMFSSPIIVSALAVPLLGEKIGPWRWFAIGLGFVGVLCVVRPFGAGFHWASALIVYNATALALFSIITRKLSGEVATQVMQIWAGAMGTLVLLPLAIWSWQPISGTLTWALYLAIGAFAWTGHEIFARAHRYADVSLLMPFSYSYLVYMAGAGWLLFGALPDGMTLVGAGIIVVSGLIIWWRENRPGGAT</sequence>
<evidence type="ECO:0000313" key="3">
    <source>
        <dbReference type="EMBL" id="MCU9840196.1"/>
    </source>
</evidence>
<organism evidence="3 4">
    <name type="scientific">Ruegeria marisflavi</name>
    <dbReference type="NCBI Taxonomy" id="2984152"/>
    <lineage>
        <taxon>Bacteria</taxon>
        <taxon>Pseudomonadati</taxon>
        <taxon>Pseudomonadota</taxon>
        <taxon>Alphaproteobacteria</taxon>
        <taxon>Rhodobacterales</taxon>
        <taxon>Roseobacteraceae</taxon>
        <taxon>Ruegeria</taxon>
    </lineage>
</organism>
<feature type="transmembrane region" description="Helical" evidence="1">
    <location>
        <begin position="270"/>
        <end position="288"/>
    </location>
</feature>
<dbReference type="EMBL" id="JAOVQN010000030">
    <property type="protein sequence ID" value="MCU9840196.1"/>
    <property type="molecule type" value="Genomic_DNA"/>
</dbReference>
<feature type="transmembrane region" description="Helical" evidence="1">
    <location>
        <begin position="156"/>
        <end position="174"/>
    </location>
</feature>
<feature type="transmembrane region" description="Helical" evidence="1">
    <location>
        <begin position="106"/>
        <end position="124"/>
    </location>
</feature>
<feature type="transmembrane region" description="Helical" evidence="1">
    <location>
        <begin position="213"/>
        <end position="230"/>
    </location>
</feature>
<dbReference type="PROSITE" id="PS51257">
    <property type="entry name" value="PROKAR_LIPOPROTEIN"/>
    <property type="match status" value="1"/>
</dbReference>
<feature type="transmembrane region" description="Helical" evidence="1">
    <location>
        <begin position="34"/>
        <end position="59"/>
    </location>
</feature>
<keyword evidence="4" id="KW-1185">Reference proteome</keyword>
<dbReference type="Proteomes" id="UP001321014">
    <property type="component" value="Unassembled WGS sequence"/>
</dbReference>
<feature type="transmembrane region" description="Helical" evidence="1">
    <location>
        <begin position="186"/>
        <end position="207"/>
    </location>
</feature>
<dbReference type="InterPro" id="IPR037185">
    <property type="entry name" value="EmrE-like"/>
</dbReference>
<name>A0ABT2WWC9_9RHOB</name>
<evidence type="ECO:0000313" key="4">
    <source>
        <dbReference type="Proteomes" id="UP001321014"/>
    </source>
</evidence>
<evidence type="ECO:0000256" key="1">
    <source>
        <dbReference type="SAM" id="Phobius"/>
    </source>
</evidence>